<dbReference type="AlphaFoldDB" id="A0A1M4XUU2"/>
<protein>
    <submittedName>
        <fullName evidence="1">Uncharacterized protein</fullName>
    </submittedName>
</protein>
<dbReference type="SUPFAM" id="SSF54427">
    <property type="entry name" value="NTF2-like"/>
    <property type="match status" value="2"/>
</dbReference>
<gene>
    <name evidence="1" type="ORF">SAMN02745218_01175</name>
</gene>
<sequence length="246" mass="26108">MVRKVLLALTAALILAVLGFGAWRFSASAPPRKAAENYVRALAAGDAEAALQYSSGSAAFAASRLKGSKVTAKVEDVSCSVAALGRGWAKVLATVELTLQDGSADVGWYSVDAVKTSQGWKVVSFREAEPDMSGVSGVGLFVNRAEADAANRVFQGYLDALAAGDWQGAAKYLAGPARRSQEMGGAVLGKGAVIGKVEKLKAKPVWKRGKSMLMRFGYQVESRDVSVLAGFFRTKQGWRIMKINQI</sequence>
<evidence type="ECO:0000313" key="2">
    <source>
        <dbReference type="Proteomes" id="UP000184196"/>
    </source>
</evidence>
<organism evidence="1 2">
    <name type="scientific">Desulfofundulus australicus DSM 11792</name>
    <dbReference type="NCBI Taxonomy" id="1121425"/>
    <lineage>
        <taxon>Bacteria</taxon>
        <taxon>Bacillati</taxon>
        <taxon>Bacillota</taxon>
        <taxon>Clostridia</taxon>
        <taxon>Eubacteriales</taxon>
        <taxon>Peptococcaceae</taxon>
        <taxon>Desulfofundulus</taxon>
    </lineage>
</organism>
<name>A0A1M4XUU2_9FIRM</name>
<accession>A0A1M4XUU2</accession>
<reference evidence="2" key="1">
    <citation type="submission" date="2016-11" db="EMBL/GenBank/DDBJ databases">
        <authorList>
            <person name="Varghese N."/>
            <person name="Submissions S."/>
        </authorList>
    </citation>
    <scope>NUCLEOTIDE SEQUENCE [LARGE SCALE GENOMIC DNA]</scope>
    <source>
        <strain evidence="2">DSM 11792</strain>
    </source>
</reference>
<proteinExistence type="predicted"/>
<dbReference type="InterPro" id="IPR032710">
    <property type="entry name" value="NTF2-like_dom_sf"/>
</dbReference>
<dbReference type="Proteomes" id="UP000184196">
    <property type="component" value="Unassembled WGS sequence"/>
</dbReference>
<keyword evidence="2" id="KW-1185">Reference proteome</keyword>
<dbReference type="EMBL" id="FQUW01000012">
    <property type="protein sequence ID" value="SHE97116.1"/>
    <property type="molecule type" value="Genomic_DNA"/>
</dbReference>
<evidence type="ECO:0000313" key="1">
    <source>
        <dbReference type="EMBL" id="SHE97116.1"/>
    </source>
</evidence>